<feature type="transmembrane region" description="Helical" evidence="6">
    <location>
        <begin position="671"/>
        <end position="693"/>
    </location>
</feature>
<keyword evidence="3 6" id="KW-0812">Transmembrane</keyword>
<dbReference type="STRING" id="1303921.BSEPE_1341"/>
<comment type="subcellular location">
    <subcellularLocation>
        <location evidence="1">Cell membrane</location>
        <topology evidence="1">Multi-pass membrane protein</topology>
    </subcellularLocation>
</comment>
<dbReference type="Proteomes" id="UP000067399">
    <property type="component" value="Chromosome"/>
</dbReference>
<evidence type="ECO:0000259" key="7">
    <source>
        <dbReference type="Pfam" id="PF03176"/>
    </source>
</evidence>
<evidence type="ECO:0000313" key="8">
    <source>
        <dbReference type="EMBL" id="BAS68324.1"/>
    </source>
</evidence>
<evidence type="ECO:0000256" key="5">
    <source>
        <dbReference type="ARBA" id="ARBA00023136"/>
    </source>
</evidence>
<feature type="transmembrane region" description="Helical" evidence="6">
    <location>
        <begin position="730"/>
        <end position="751"/>
    </location>
</feature>
<keyword evidence="9" id="KW-1185">Reference proteome</keyword>
<feature type="transmembrane region" description="Helical" evidence="6">
    <location>
        <begin position="7"/>
        <end position="27"/>
    </location>
</feature>
<dbReference type="AlphaFoldDB" id="A0A0P0UT54"/>
<feature type="transmembrane region" description="Helical" evidence="6">
    <location>
        <begin position="620"/>
        <end position="638"/>
    </location>
</feature>
<gene>
    <name evidence="8" type="ORF">BSEPE_1341</name>
</gene>
<dbReference type="InterPro" id="IPR050545">
    <property type="entry name" value="Mycobact_MmpL"/>
</dbReference>
<keyword evidence="5 6" id="KW-0472">Membrane</keyword>
<accession>A0A0P0UT54</accession>
<feature type="transmembrane region" description="Helical" evidence="6">
    <location>
        <begin position="331"/>
        <end position="348"/>
    </location>
</feature>
<protein>
    <submittedName>
        <fullName evidence="8">RND family exporter inner membrane protein</fullName>
    </submittedName>
</protein>
<proteinExistence type="predicted"/>
<dbReference type="OrthoDB" id="9780358at2"/>
<reference evidence="8 9" key="2">
    <citation type="journal article" date="2016" name="ISME J.">
        <title>Heterogeneous composition of key metabolic gene clusters in a vent mussel symbiont population.</title>
        <authorList>
            <person name="Ikuta T."/>
            <person name="Takaki Y."/>
            <person name="Nagai Y."/>
            <person name="Shimamura S."/>
            <person name="Tsuda M."/>
            <person name="Kawagucci S."/>
            <person name="Aoki Y."/>
            <person name="Inoue K."/>
            <person name="Teruya M."/>
            <person name="Satou K."/>
            <person name="Teruya K."/>
            <person name="Shimoji M."/>
            <person name="Tamotsu H."/>
            <person name="Hirano T."/>
            <person name="Maruyama T."/>
            <person name="Yoshida T."/>
        </authorList>
    </citation>
    <scope>NUCLEOTIDE SEQUENCE [LARGE SCALE GENOMIC DNA]</scope>
    <source>
        <strain evidence="8 9">Myojin Knoll</strain>
    </source>
</reference>
<sequence>MSIAYKNFLFLMTIVISTWYLNNHLLVVSNIEQFLPSNIQDKNSQVLIEQSQKGASANLILVQILESNSKELSRLSQSLKAKLQTNNIFDFIVNSQDYDNLRYKELLKYRYLLHDNSFEVDELRNNFAELLSTFTANAPNKLIDYLLIDPQKAFLDYLFLNQVKTVAKEKHGVWFVADKSLLMIQIQENSTTGQQDIAIKAIKDAFINSKPGSAKLLLSGPSVVATQVRENIQDTIKKASFVLLLVMFLIFIFVYRSVYLLLLANIVLGSSILIAMTMTQIIFGQIHGIVLAFGITALGVCLDYPLHIFSNISAKKSASDAVNYISNPLKIGLLTSIFAYVSLMGTGFDGLNQLAVFAIVGLFIAFVVSVYLIPVWMRNQKVNKREVSIGKPSSLRLKFLISFLVVLLPAIFLWQQNNLFNASISQLNPASIESRQIDSNLRQALGVEEIDQLFLVSDKDLEGVLAKTKEIRQQLKNLINQQIIAGSIGVDTLLPSKKMQQYRQSHLPSKETLQSKVALSVLELPFKKGVFKQFIEDVSNSKTLPLLNYQAFKESIMGNKMRSLLFTQEGIWYSLIRIIDIKEMDKFSQQVDSDPILKDAYYSVSEEASNIMDNYLSETWNRLLLMMALLFFSVLWFSRKDKSRIWIVLPVFSGVLISLSFQVLLGNSIGIFHLLSLLLVVGLGFDYSLFFNYENIKAGQPSNSTHAITISAITTIMSFSVLTFSEVSVLSSIGQVVVVGVLSCFIVAKFVSTPTLSAVNKYE</sequence>
<evidence type="ECO:0000256" key="1">
    <source>
        <dbReference type="ARBA" id="ARBA00004651"/>
    </source>
</evidence>
<reference evidence="8 9" key="1">
    <citation type="journal article" date="2000" name="Mar. Ecol. Prog. Ser.">
        <title>Phylogenetic characterization of endosymbionts in three hydrothermal vent mussels: influence on host distributions.</title>
        <authorList>
            <person name="Fujiwara Y."/>
            <person name="Takai K."/>
            <person name="Uematsu K."/>
            <person name="Tsuchida S."/>
            <person name="Hunt J.C."/>
            <person name="Hashimoto J."/>
        </authorList>
    </citation>
    <scope>NUCLEOTIDE SEQUENCE [LARGE SCALE GENOMIC DNA]</scope>
    <source>
        <strain evidence="8 9">Myojin Knoll</strain>
    </source>
</reference>
<organism evidence="8 9">
    <name type="scientific">endosymbiont of Bathymodiolus septemdierum str. Myojin knoll</name>
    <dbReference type="NCBI Taxonomy" id="1303921"/>
    <lineage>
        <taxon>Bacteria</taxon>
        <taxon>Pseudomonadati</taxon>
        <taxon>Pseudomonadota</taxon>
        <taxon>Gammaproteobacteria</taxon>
        <taxon>sulfur-oxidizing symbionts</taxon>
    </lineage>
</organism>
<feature type="transmembrane region" description="Helical" evidence="6">
    <location>
        <begin position="289"/>
        <end position="310"/>
    </location>
</feature>
<keyword evidence="4 6" id="KW-1133">Transmembrane helix</keyword>
<evidence type="ECO:0000256" key="6">
    <source>
        <dbReference type="SAM" id="Phobius"/>
    </source>
</evidence>
<dbReference type="EMBL" id="AP013042">
    <property type="protein sequence ID" value="BAS68324.1"/>
    <property type="molecule type" value="Genomic_DNA"/>
</dbReference>
<keyword evidence="2" id="KW-1003">Cell membrane</keyword>
<evidence type="ECO:0000256" key="2">
    <source>
        <dbReference type="ARBA" id="ARBA00022475"/>
    </source>
</evidence>
<name>A0A0P0UT54_9GAMM</name>
<feature type="domain" description="Membrane transport protein MMPL" evidence="7">
    <location>
        <begin position="181"/>
        <end position="374"/>
    </location>
</feature>
<feature type="transmembrane region" description="Helical" evidence="6">
    <location>
        <begin position="262"/>
        <end position="283"/>
    </location>
</feature>
<dbReference type="Gene3D" id="1.20.1640.10">
    <property type="entry name" value="Multidrug efflux transporter AcrB transmembrane domain"/>
    <property type="match status" value="2"/>
</dbReference>
<feature type="transmembrane region" description="Helical" evidence="6">
    <location>
        <begin position="705"/>
        <end position="724"/>
    </location>
</feature>
<evidence type="ECO:0000256" key="4">
    <source>
        <dbReference type="ARBA" id="ARBA00022989"/>
    </source>
</evidence>
<feature type="transmembrane region" description="Helical" evidence="6">
    <location>
        <begin position="239"/>
        <end position="255"/>
    </location>
</feature>
<evidence type="ECO:0000313" key="9">
    <source>
        <dbReference type="Proteomes" id="UP000067399"/>
    </source>
</evidence>
<dbReference type="PANTHER" id="PTHR33406">
    <property type="entry name" value="MEMBRANE PROTEIN MJ1562-RELATED"/>
    <property type="match status" value="1"/>
</dbReference>
<dbReference type="InterPro" id="IPR004869">
    <property type="entry name" value="MMPL_dom"/>
</dbReference>
<evidence type="ECO:0000256" key="3">
    <source>
        <dbReference type="ARBA" id="ARBA00022692"/>
    </source>
</evidence>
<feature type="transmembrane region" description="Helical" evidence="6">
    <location>
        <begin position="397"/>
        <end position="414"/>
    </location>
</feature>
<dbReference type="Pfam" id="PF03176">
    <property type="entry name" value="MMPL"/>
    <property type="match status" value="1"/>
</dbReference>
<feature type="transmembrane region" description="Helical" evidence="6">
    <location>
        <begin position="645"/>
        <end position="665"/>
    </location>
</feature>
<dbReference type="PANTHER" id="PTHR33406:SF13">
    <property type="entry name" value="MEMBRANE PROTEIN YDFJ"/>
    <property type="match status" value="1"/>
</dbReference>
<feature type="transmembrane region" description="Helical" evidence="6">
    <location>
        <begin position="354"/>
        <end position="376"/>
    </location>
</feature>
<dbReference type="SUPFAM" id="SSF82866">
    <property type="entry name" value="Multidrug efflux transporter AcrB transmembrane domain"/>
    <property type="match status" value="2"/>
</dbReference>
<dbReference type="GO" id="GO:0005886">
    <property type="term" value="C:plasma membrane"/>
    <property type="evidence" value="ECO:0007669"/>
    <property type="project" value="UniProtKB-SubCell"/>
</dbReference>
<dbReference type="KEGG" id="ebh:BSEPE_1341"/>